<evidence type="ECO:0000313" key="1">
    <source>
        <dbReference type="EMBL" id="CAF1535599.1"/>
    </source>
</evidence>
<evidence type="ECO:0000313" key="3">
    <source>
        <dbReference type="Proteomes" id="UP000663829"/>
    </source>
</evidence>
<feature type="non-terminal residue" evidence="1">
    <location>
        <position position="1"/>
    </location>
</feature>
<proteinExistence type="predicted"/>
<comment type="caution">
    <text evidence="1">The sequence shown here is derived from an EMBL/GenBank/DDBJ whole genome shotgun (WGS) entry which is preliminary data.</text>
</comment>
<protein>
    <submittedName>
        <fullName evidence="1">Uncharacterized protein</fullName>
    </submittedName>
</protein>
<dbReference type="Proteomes" id="UP000663829">
    <property type="component" value="Unassembled WGS sequence"/>
</dbReference>
<dbReference type="EMBL" id="CAJOBC010090875">
    <property type="protein sequence ID" value="CAF4395374.1"/>
    <property type="molecule type" value="Genomic_DNA"/>
</dbReference>
<sequence>MLPQIDAPRSSNSTDPSLNWNMLSEDHWLENELFGYSLCQLVSVIGGKCDIPMLTGFFGSYIRWPPRPIHHVSFLPPIDEDPSSLECAKISLQMTESSLLDTKIQSKTVIVADEKIYTNCLKVKDKEQIFDNIFLMPGDFHVKKNYMILIWNILEGSGIDDLLGHLYHGASLRAILN</sequence>
<dbReference type="AlphaFoldDB" id="A0A815VID2"/>
<organism evidence="1 3">
    <name type="scientific">Didymodactylos carnosus</name>
    <dbReference type="NCBI Taxonomy" id="1234261"/>
    <lineage>
        <taxon>Eukaryota</taxon>
        <taxon>Metazoa</taxon>
        <taxon>Spiralia</taxon>
        <taxon>Gnathifera</taxon>
        <taxon>Rotifera</taxon>
        <taxon>Eurotatoria</taxon>
        <taxon>Bdelloidea</taxon>
        <taxon>Philodinida</taxon>
        <taxon>Philodinidae</taxon>
        <taxon>Didymodactylos</taxon>
    </lineage>
</organism>
<reference evidence="1" key="1">
    <citation type="submission" date="2021-02" db="EMBL/GenBank/DDBJ databases">
        <authorList>
            <person name="Nowell W R."/>
        </authorList>
    </citation>
    <scope>NUCLEOTIDE SEQUENCE</scope>
</reference>
<accession>A0A815VID2</accession>
<keyword evidence="3" id="KW-1185">Reference proteome</keyword>
<name>A0A815VID2_9BILA</name>
<dbReference type="Proteomes" id="UP000681722">
    <property type="component" value="Unassembled WGS sequence"/>
</dbReference>
<evidence type="ECO:0000313" key="2">
    <source>
        <dbReference type="EMBL" id="CAF4395374.1"/>
    </source>
</evidence>
<gene>
    <name evidence="1" type="ORF">GPM918_LOCUS38315</name>
    <name evidence="2" type="ORF">SRO942_LOCUS39132</name>
</gene>
<dbReference type="EMBL" id="CAJNOQ010025267">
    <property type="protein sequence ID" value="CAF1535599.1"/>
    <property type="molecule type" value="Genomic_DNA"/>
</dbReference>